<keyword evidence="4" id="KW-0521">NADP</keyword>
<dbReference type="PANTHER" id="PTHR43086">
    <property type="entry name" value="VERY-LONG-CHAIN 3-OXOOACYL-COA REDUCTASE"/>
    <property type="match status" value="1"/>
</dbReference>
<dbReference type="Pfam" id="PF00106">
    <property type="entry name" value="adh_short"/>
    <property type="match status" value="1"/>
</dbReference>
<evidence type="ECO:0000313" key="10">
    <source>
        <dbReference type="Proteomes" id="UP000887540"/>
    </source>
</evidence>
<dbReference type="AlphaFoldDB" id="A0A914CP49"/>
<evidence type="ECO:0000256" key="8">
    <source>
        <dbReference type="ARBA" id="ARBA00023160"/>
    </source>
</evidence>
<dbReference type="GO" id="GO:0016491">
    <property type="term" value="F:oxidoreductase activity"/>
    <property type="evidence" value="ECO:0007669"/>
    <property type="project" value="UniProtKB-KW"/>
</dbReference>
<evidence type="ECO:0000256" key="5">
    <source>
        <dbReference type="ARBA" id="ARBA00022955"/>
    </source>
</evidence>
<keyword evidence="6" id="KW-0560">Oxidoreductase</keyword>
<protein>
    <submittedName>
        <fullName evidence="11">Uncharacterized protein</fullName>
    </submittedName>
</protein>
<reference evidence="11" key="1">
    <citation type="submission" date="2022-11" db="UniProtKB">
        <authorList>
            <consortium name="WormBaseParasite"/>
        </authorList>
    </citation>
    <scope>IDENTIFICATION</scope>
</reference>
<dbReference type="WBParaSite" id="ACRNAN_scaffold1245.g9181.t1">
    <property type="protein sequence ID" value="ACRNAN_scaffold1245.g9181.t1"/>
    <property type="gene ID" value="ACRNAN_scaffold1245.g9181"/>
</dbReference>
<dbReference type="InterPro" id="IPR020904">
    <property type="entry name" value="Sc_DH/Rdtase_CS"/>
</dbReference>
<comment type="similarity">
    <text evidence="9">Belongs to the short-chain dehydrogenases/reductases (SDR) family. 17-beta-HSD 3 subfamily.</text>
</comment>
<evidence type="ECO:0000256" key="4">
    <source>
        <dbReference type="ARBA" id="ARBA00022857"/>
    </source>
</evidence>
<dbReference type="InterPro" id="IPR036291">
    <property type="entry name" value="NAD(P)-bd_dom_sf"/>
</dbReference>
<sequence length="155" mass="17598">MIPRNAGVVINISSASSYHHMRYWSIYSATKKFISHFTHILSKEFNNTGIVFQVVCPFIVDTKNLKTKASRFPSTSLLSFFSSFFVPESRTFVKQALCSVGHITKTTGYLAHEIQAYTLALPELMADFIVDKISLMIRKRAIRRNQRVAAKKDSS</sequence>
<dbReference type="InterPro" id="IPR002347">
    <property type="entry name" value="SDR_fam"/>
</dbReference>
<keyword evidence="8" id="KW-0275">Fatty acid biosynthesis</keyword>
<evidence type="ECO:0000256" key="7">
    <source>
        <dbReference type="ARBA" id="ARBA00023098"/>
    </source>
</evidence>
<accession>A0A914CP49</accession>
<evidence type="ECO:0000256" key="2">
    <source>
        <dbReference type="ARBA" id="ARBA00022516"/>
    </source>
</evidence>
<dbReference type="SUPFAM" id="SSF51735">
    <property type="entry name" value="NAD(P)-binding Rossmann-fold domains"/>
    <property type="match status" value="1"/>
</dbReference>
<organism evidence="10 11">
    <name type="scientific">Acrobeloides nanus</name>
    <dbReference type="NCBI Taxonomy" id="290746"/>
    <lineage>
        <taxon>Eukaryota</taxon>
        <taxon>Metazoa</taxon>
        <taxon>Ecdysozoa</taxon>
        <taxon>Nematoda</taxon>
        <taxon>Chromadorea</taxon>
        <taxon>Rhabditida</taxon>
        <taxon>Tylenchina</taxon>
        <taxon>Cephalobomorpha</taxon>
        <taxon>Cephaloboidea</taxon>
        <taxon>Cephalobidae</taxon>
        <taxon>Acrobeloides</taxon>
    </lineage>
</organism>
<comment type="pathway">
    <text evidence="1">Lipid metabolism; fatty acid biosynthesis.</text>
</comment>
<dbReference type="GO" id="GO:0030497">
    <property type="term" value="P:fatty acid elongation"/>
    <property type="evidence" value="ECO:0007669"/>
    <property type="project" value="TreeGrafter"/>
</dbReference>
<dbReference type="GO" id="GO:0006694">
    <property type="term" value="P:steroid biosynthetic process"/>
    <property type="evidence" value="ECO:0007669"/>
    <property type="project" value="UniProtKB-KW"/>
</dbReference>
<dbReference type="PANTHER" id="PTHR43086:SF2">
    <property type="entry name" value="HYDROXYSTEROID DEHYDROGENASE-LIKE PROTEIN 1"/>
    <property type="match status" value="1"/>
</dbReference>
<keyword evidence="2" id="KW-0444">Lipid biosynthesis</keyword>
<keyword evidence="10" id="KW-1185">Reference proteome</keyword>
<evidence type="ECO:0000256" key="9">
    <source>
        <dbReference type="ARBA" id="ARBA00038261"/>
    </source>
</evidence>
<evidence type="ECO:0000256" key="6">
    <source>
        <dbReference type="ARBA" id="ARBA00023002"/>
    </source>
</evidence>
<keyword evidence="7" id="KW-0443">Lipid metabolism</keyword>
<name>A0A914CP49_9BILA</name>
<keyword evidence="3" id="KW-0276">Fatty acid metabolism</keyword>
<keyword evidence="5" id="KW-0752">Steroid biosynthesis</keyword>
<dbReference type="GO" id="GO:0005783">
    <property type="term" value="C:endoplasmic reticulum"/>
    <property type="evidence" value="ECO:0007669"/>
    <property type="project" value="TreeGrafter"/>
</dbReference>
<evidence type="ECO:0000256" key="1">
    <source>
        <dbReference type="ARBA" id="ARBA00005194"/>
    </source>
</evidence>
<dbReference type="Proteomes" id="UP000887540">
    <property type="component" value="Unplaced"/>
</dbReference>
<proteinExistence type="inferred from homology"/>
<evidence type="ECO:0000256" key="3">
    <source>
        <dbReference type="ARBA" id="ARBA00022832"/>
    </source>
</evidence>
<dbReference type="Gene3D" id="3.40.50.720">
    <property type="entry name" value="NAD(P)-binding Rossmann-like Domain"/>
    <property type="match status" value="1"/>
</dbReference>
<dbReference type="PROSITE" id="PS00061">
    <property type="entry name" value="ADH_SHORT"/>
    <property type="match status" value="1"/>
</dbReference>
<dbReference type="PRINTS" id="PR00081">
    <property type="entry name" value="GDHRDH"/>
</dbReference>
<evidence type="ECO:0000313" key="11">
    <source>
        <dbReference type="WBParaSite" id="ACRNAN_scaffold1245.g9181.t1"/>
    </source>
</evidence>